<evidence type="ECO:0000313" key="3">
    <source>
        <dbReference type="EMBL" id="TVY07175.1"/>
    </source>
</evidence>
<dbReference type="PANTHER" id="PTHR43708:SF8">
    <property type="entry name" value="OXIDOREDUCTASE"/>
    <property type="match status" value="1"/>
</dbReference>
<proteinExistence type="predicted"/>
<accession>A0A559K4V4</accession>
<feature type="domain" description="Gfo/Idh/MocA-like oxidoreductase N-terminal" evidence="1">
    <location>
        <begin position="5"/>
        <end position="113"/>
    </location>
</feature>
<name>A0A559K4V4_9BACL</name>
<comment type="caution">
    <text evidence="3">The sequence shown here is derived from an EMBL/GenBank/DDBJ whole genome shotgun (WGS) entry which is preliminary data.</text>
</comment>
<dbReference type="Pfam" id="PF22725">
    <property type="entry name" value="GFO_IDH_MocA_C3"/>
    <property type="match status" value="1"/>
</dbReference>
<dbReference type="SUPFAM" id="SSF51735">
    <property type="entry name" value="NAD(P)-binding Rossmann-fold domains"/>
    <property type="match status" value="1"/>
</dbReference>
<dbReference type="RefSeq" id="WP_144852248.1">
    <property type="nucleotide sequence ID" value="NZ_VNJI01000041.1"/>
</dbReference>
<organism evidence="3 4">
    <name type="scientific">Paenibacillus cremeus</name>
    <dbReference type="NCBI Taxonomy" id="2163881"/>
    <lineage>
        <taxon>Bacteria</taxon>
        <taxon>Bacillati</taxon>
        <taxon>Bacillota</taxon>
        <taxon>Bacilli</taxon>
        <taxon>Bacillales</taxon>
        <taxon>Paenibacillaceae</taxon>
        <taxon>Paenibacillus</taxon>
    </lineage>
</organism>
<dbReference type="InterPro" id="IPR051317">
    <property type="entry name" value="Gfo/Idh/MocA_oxidoreduct"/>
</dbReference>
<dbReference type="EMBL" id="VNJI01000041">
    <property type="protein sequence ID" value="TVY07175.1"/>
    <property type="molecule type" value="Genomic_DNA"/>
</dbReference>
<dbReference type="InterPro" id="IPR000683">
    <property type="entry name" value="Gfo/Idh/MocA-like_OxRdtase_N"/>
</dbReference>
<keyword evidence="4" id="KW-1185">Reference proteome</keyword>
<sequence>MKAILVGIGEAGFSWYKRLRNQDMIAAVVETNAAFRSKLGNDAVPFYNSLEEAFANVEADFLVNVTPPMVHSKINNSAFDRNLPVLCEKPISFDWEQSVEIVSRAVRKNIPFMIAENYRRAAPVRQLKQLLEQGLIGRISTIDILFARYHQVKRNYTVRLLEDIGVHHLDMVRYLTGKEGRSIFAQLYNPIGGWEEEGSVQNAQLFLEMDGGIRVNYSGSITSRGTQTPWVGNWRIEGTEGAIEFIDQKIGLTRGGKAERWEDFSDVATTDSLTEFLAALAERRVAETCAADYLNNETIIYFAKTSSALRQSVDIILPNLSASKGV</sequence>
<dbReference type="InterPro" id="IPR036291">
    <property type="entry name" value="NAD(P)-bd_dom_sf"/>
</dbReference>
<dbReference type="Proteomes" id="UP000317036">
    <property type="component" value="Unassembled WGS sequence"/>
</dbReference>
<reference evidence="3 4" key="1">
    <citation type="submission" date="2019-07" db="EMBL/GenBank/DDBJ databases">
        <authorList>
            <person name="Kim J."/>
        </authorList>
    </citation>
    <scope>NUCLEOTIDE SEQUENCE [LARGE SCALE GENOMIC DNA]</scope>
    <source>
        <strain evidence="3 4">JC52</strain>
    </source>
</reference>
<gene>
    <name evidence="3" type="ORF">FPZ49_25020</name>
</gene>
<feature type="domain" description="GFO/IDH/MocA-like oxidoreductase" evidence="2">
    <location>
        <begin position="124"/>
        <end position="244"/>
    </location>
</feature>
<dbReference type="InterPro" id="IPR055170">
    <property type="entry name" value="GFO_IDH_MocA-like_dom"/>
</dbReference>
<dbReference type="GO" id="GO:0000166">
    <property type="term" value="F:nucleotide binding"/>
    <property type="evidence" value="ECO:0007669"/>
    <property type="project" value="InterPro"/>
</dbReference>
<dbReference type="Gene3D" id="3.40.50.720">
    <property type="entry name" value="NAD(P)-binding Rossmann-like Domain"/>
    <property type="match status" value="1"/>
</dbReference>
<evidence type="ECO:0000259" key="2">
    <source>
        <dbReference type="Pfam" id="PF22725"/>
    </source>
</evidence>
<dbReference type="OrthoDB" id="9800252at2"/>
<dbReference type="SUPFAM" id="SSF55347">
    <property type="entry name" value="Glyceraldehyde-3-phosphate dehydrogenase-like, C-terminal domain"/>
    <property type="match status" value="1"/>
</dbReference>
<dbReference type="Pfam" id="PF01408">
    <property type="entry name" value="GFO_IDH_MocA"/>
    <property type="match status" value="1"/>
</dbReference>
<evidence type="ECO:0000313" key="4">
    <source>
        <dbReference type="Proteomes" id="UP000317036"/>
    </source>
</evidence>
<dbReference type="AlphaFoldDB" id="A0A559K4V4"/>
<evidence type="ECO:0000259" key="1">
    <source>
        <dbReference type="Pfam" id="PF01408"/>
    </source>
</evidence>
<dbReference type="Gene3D" id="3.30.360.10">
    <property type="entry name" value="Dihydrodipicolinate Reductase, domain 2"/>
    <property type="match status" value="1"/>
</dbReference>
<protein>
    <submittedName>
        <fullName evidence="3">Gfo/Idh/MocA family oxidoreductase</fullName>
    </submittedName>
</protein>
<dbReference type="PANTHER" id="PTHR43708">
    <property type="entry name" value="CONSERVED EXPRESSED OXIDOREDUCTASE (EUROFUNG)"/>
    <property type="match status" value="1"/>
</dbReference>